<protein>
    <submittedName>
        <fullName evidence="2">Uncharacterized protein</fullName>
    </submittedName>
</protein>
<evidence type="ECO:0000313" key="3">
    <source>
        <dbReference type="Proteomes" id="UP000001058"/>
    </source>
</evidence>
<evidence type="ECO:0000313" key="2">
    <source>
        <dbReference type="EMBL" id="EFJ48102.1"/>
    </source>
</evidence>
<gene>
    <name evidence="2" type="ORF">VOLCADRAFT_91335</name>
</gene>
<dbReference type="GeneID" id="9618314"/>
<dbReference type="KEGG" id="vcn:VOLCADRAFT_91335"/>
<dbReference type="EMBL" id="GL378341">
    <property type="protein sequence ID" value="EFJ48102.1"/>
    <property type="molecule type" value="Genomic_DNA"/>
</dbReference>
<dbReference type="RefSeq" id="XP_002950787.1">
    <property type="nucleotide sequence ID" value="XM_002950741.1"/>
</dbReference>
<feature type="compositionally biased region" description="Gly residues" evidence="1">
    <location>
        <begin position="63"/>
        <end position="83"/>
    </location>
</feature>
<name>D8TWT1_VOLCA</name>
<accession>D8TWT1</accession>
<dbReference type="InParanoid" id="D8TWT1"/>
<proteinExistence type="predicted"/>
<dbReference type="OrthoDB" id="552978at2759"/>
<evidence type="ECO:0000256" key="1">
    <source>
        <dbReference type="SAM" id="MobiDB-lite"/>
    </source>
</evidence>
<sequence>MNLTGPDTGQGLLPSPNGVCVRACPRASNITAQAARMQSGVVNATATWFRGVMGAANRNGSGNTNGRGSGGGAGGSEDAGGGDALRQEDQDMEDEYGTSLPLASAPSAEVLEEAQVCAACPTGKEPARPSASSEVRLRAFSRQQPDDSNGAPASASTSASSPAVQQQQAAAPHPHTPFLPANTRLGR</sequence>
<keyword evidence="3" id="KW-1185">Reference proteome</keyword>
<organism evidence="3">
    <name type="scientific">Volvox carteri f. nagariensis</name>
    <dbReference type="NCBI Taxonomy" id="3068"/>
    <lineage>
        <taxon>Eukaryota</taxon>
        <taxon>Viridiplantae</taxon>
        <taxon>Chlorophyta</taxon>
        <taxon>core chlorophytes</taxon>
        <taxon>Chlorophyceae</taxon>
        <taxon>CS clade</taxon>
        <taxon>Chlamydomonadales</taxon>
        <taxon>Volvocaceae</taxon>
        <taxon>Volvox</taxon>
    </lineage>
</organism>
<dbReference type="AlphaFoldDB" id="D8TWT1"/>
<feature type="compositionally biased region" description="Low complexity" evidence="1">
    <location>
        <begin position="151"/>
        <end position="173"/>
    </location>
</feature>
<feature type="region of interest" description="Disordered" evidence="1">
    <location>
        <begin position="55"/>
        <end position="107"/>
    </location>
</feature>
<dbReference type="Proteomes" id="UP000001058">
    <property type="component" value="Unassembled WGS sequence"/>
</dbReference>
<reference evidence="2 3" key="1">
    <citation type="journal article" date="2010" name="Science">
        <title>Genomic analysis of organismal complexity in the multicellular green alga Volvox carteri.</title>
        <authorList>
            <person name="Prochnik S.E."/>
            <person name="Umen J."/>
            <person name="Nedelcu A.M."/>
            <person name="Hallmann A."/>
            <person name="Miller S.M."/>
            <person name="Nishii I."/>
            <person name="Ferris P."/>
            <person name="Kuo A."/>
            <person name="Mitros T."/>
            <person name="Fritz-Laylin L.K."/>
            <person name="Hellsten U."/>
            <person name="Chapman J."/>
            <person name="Simakov O."/>
            <person name="Rensing S.A."/>
            <person name="Terry A."/>
            <person name="Pangilinan J."/>
            <person name="Kapitonov V."/>
            <person name="Jurka J."/>
            <person name="Salamov A."/>
            <person name="Shapiro H."/>
            <person name="Schmutz J."/>
            <person name="Grimwood J."/>
            <person name="Lindquist E."/>
            <person name="Lucas S."/>
            <person name="Grigoriev I.V."/>
            <person name="Schmitt R."/>
            <person name="Kirk D."/>
            <person name="Rokhsar D.S."/>
        </authorList>
    </citation>
    <scope>NUCLEOTIDE SEQUENCE [LARGE SCALE GENOMIC DNA]</scope>
    <source>
        <strain evidence="3">f. Nagariensis / Eve</strain>
    </source>
</reference>
<feature type="region of interest" description="Disordered" evidence="1">
    <location>
        <begin position="121"/>
        <end position="187"/>
    </location>
</feature>